<dbReference type="InterPro" id="IPR013328">
    <property type="entry name" value="6PGD_dom2"/>
</dbReference>
<sequence>MRTTRSPRRCRPWLINVHTSEAHDIDAGVMRAAVAMARRAIGLGHGTDGFIRVAEVLGRR</sequence>
<protein>
    <recommendedName>
        <fullName evidence="1">NADPH-dependent reductive aminase-like C-terminal domain-containing protein</fullName>
    </recommendedName>
</protein>
<evidence type="ECO:0000313" key="3">
    <source>
        <dbReference type="Proteomes" id="UP001054854"/>
    </source>
</evidence>
<comment type="caution">
    <text evidence="2">The sequence shown here is derived from an EMBL/GenBank/DDBJ whole genome shotgun (WGS) entry which is preliminary data.</text>
</comment>
<evidence type="ECO:0000313" key="2">
    <source>
        <dbReference type="EMBL" id="GHJ33670.1"/>
    </source>
</evidence>
<reference evidence="2" key="1">
    <citation type="submission" date="2024-05" db="EMBL/GenBank/DDBJ databases">
        <title>Whole genome shotgun sequence of Streptomyces hygroscopicus NBRC 113678.</title>
        <authorList>
            <person name="Komaki H."/>
            <person name="Tamura T."/>
        </authorList>
    </citation>
    <scope>NUCLEOTIDE SEQUENCE</scope>
    <source>
        <strain evidence="2">N11-34</strain>
    </source>
</reference>
<dbReference type="Proteomes" id="UP001054854">
    <property type="component" value="Unassembled WGS sequence"/>
</dbReference>
<accession>A0ABQ3UDJ3</accession>
<keyword evidence="3" id="KW-1185">Reference proteome</keyword>
<gene>
    <name evidence="2" type="ORF">TPA0910_81030</name>
</gene>
<organism evidence="2 3">
    <name type="scientific">Streptomyces hygroscopicus</name>
    <dbReference type="NCBI Taxonomy" id="1912"/>
    <lineage>
        <taxon>Bacteria</taxon>
        <taxon>Bacillati</taxon>
        <taxon>Actinomycetota</taxon>
        <taxon>Actinomycetes</taxon>
        <taxon>Kitasatosporales</taxon>
        <taxon>Streptomycetaceae</taxon>
        <taxon>Streptomyces</taxon>
        <taxon>Streptomyces violaceusniger group</taxon>
    </lineage>
</organism>
<feature type="domain" description="NADPH-dependent reductive aminase-like C-terminal" evidence="1">
    <location>
        <begin position="17"/>
        <end position="58"/>
    </location>
</feature>
<dbReference type="Pfam" id="PF21761">
    <property type="entry name" value="RedAm-like_C"/>
    <property type="match status" value="1"/>
</dbReference>
<name>A0ABQ3UDJ3_STRHY</name>
<proteinExistence type="predicted"/>
<dbReference type="Gene3D" id="1.10.1040.10">
    <property type="entry name" value="N-(1-d-carboxylethyl)-l-norvaline Dehydrogenase, domain 2"/>
    <property type="match status" value="1"/>
</dbReference>
<evidence type="ECO:0000259" key="1">
    <source>
        <dbReference type="Pfam" id="PF21761"/>
    </source>
</evidence>
<dbReference type="InterPro" id="IPR048666">
    <property type="entry name" value="RedAm-like_C"/>
</dbReference>
<dbReference type="EMBL" id="BNEK01000005">
    <property type="protein sequence ID" value="GHJ33670.1"/>
    <property type="molecule type" value="Genomic_DNA"/>
</dbReference>